<dbReference type="OrthoDB" id="455455at2759"/>
<dbReference type="Proteomes" id="UP000654075">
    <property type="component" value="Unassembled WGS sequence"/>
</dbReference>
<organism evidence="2 3">
    <name type="scientific">Polarella glacialis</name>
    <name type="common">Dinoflagellate</name>
    <dbReference type="NCBI Taxonomy" id="89957"/>
    <lineage>
        <taxon>Eukaryota</taxon>
        <taxon>Sar</taxon>
        <taxon>Alveolata</taxon>
        <taxon>Dinophyceae</taxon>
        <taxon>Suessiales</taxon>
        <taxon>Suessiaceae</taxon>
        <taxon>Polarella</taxon>
    </lineage>
</organism>
<feature type="compositionally biased region" description="Acidic residues" evidence="1">
    <location>
        <begin position="50"/>
        <end position="64"/>
    </location>
</feature>
<dbReference type="AlphaFoldDB" id="A0A813E969"/>
<proteinExistence type="predicted"/>
<feature type="non-terminal residue" evidence="2">
    <location>
        <position position="267"/>
    </location>
</feature>
<reference evidence="2" key="1">
    <citation type="submission" date="2021-02" db="EMBL/GenBank/DDBJ databases">
        <authorList>
            <person name="Dougan E. K."/>
            <person name="Rhodes N."/>
            <person name="Thang M."/>
            <person name="Chan C."/>
        </authorList>
    </citation>
    <scope>NUCLEOTIDE SEQUENCE</scope>
</reference>
<evidence type="ECO:0000313" key="2">
    <source>
        <dbReference type="EMBL" id="CAE8597029.1"/>
    </source>
</evidence>
<feature type="region of interest" description="Disordered" evidence="1">
    <location>
        <begin position="16"/>
        <end position="95"/>
    </location>
</feature>
<protein>
    <submittedName>
        <fullName evidence="2">Uncharacterized protein</fullName>
    </submittedName>
</protein>
<evidence type="ECO:0000256" key="1">
    <source>
        <dbReference type="SAM" id="MobiDB-lite"/>
    </source>
</evidence>
<feature type="compositionally biased region" description="Acidic residues" evidence="1">
    <location>
        <begin position="16"/>
        <end position="28"/>
    </location>
</feature>
<keyword evidence="3" id="KW-1185">Reference proteome</keyword>
<evidence type="ECO:0000313" key="3">
    <source>
        <dbReference type="Proteomes" id="UP000654075"/>
    </source>
</evidence>
<feature type="compositionally biased region" description="Acidic residues" evidence="1">
    <location>
        <begin position="79"/>
        <end position="95"/>
    </location>
</feature>
<sequence>DCPDSDDDITMAELDVEADDVATAEEPQEVPLFGAAGDTGSVGSQPLGEMMDESEDEDELEYAEPEGASELLGRIDQAGGEDEDFEEDYGEEEEEEEALLPVEESQAICAVDAQEAGHRPSVVADNSASMVRRPARAAFGSWKTDPSLEIRRYVRKGDVVRITDRFTGQAGELAEVKCEIPPSNLECILKNSGAAILLTRAQVSLGSSQLHDKVEMAPKELALLRRIQYSQADTIAASKVRRAPGAQLEQSGPDEAGADVVHSAAPR</sequence>
<feature type="region of interest" description="Disordered" evidence="1">
    <location>
        <begin position="241"/>
        <end position="267"/>
    </location>
</feature>
<comment type="caution">
    <text evidence="2">The sequence shown here is derived from an EMBL/GenBank/DDBJ whole genome shotgun (WGS) entry which is preliminary data.</text>
</comment>
<accession>A0A813E969</accession>
<dbReference type="EMBL" id="CAJNNV010009121">
    <property type="protein sequence ID" value="CAE8597029.1"/>
    <property type="molecule type" value="Genomic_DNA"/>
</dbReference>
<feature type="non-terminal residue" evidence="2">
    <location>
        <position position="1"/>
    </location>
</feature>
<gene>
    <name evidence="2" type="ORF">PGLA1383_LOCUS15483</name>
</gene>
<name>A0A813E969_POLGL</name>